<dbReference type="InterPro" id="IPR002416">
    <property type="entry name" value="T2SS_protein-GspH"/>
</dbReference>
<keyword evidence="2" id="KW-0488">Methylation</keyword>
<evidence type="ECO:0000256" key="5">
    <source>
        <dbReference type="ARBA" id="ARBA00023136"/>
    </source>
</evidence>
<organism evidence="7">
    <name type="scientific">marine sediment metagenome</name>
    <dbReference type="NCBI Taxonomy" id="412755"/>
    <lineage>
        <taxon>unclassified sequences</taxon>
        <taxon>metagenomes</taxon>
        <taxon>ecological metagenomes</taxon>
    </lineage>
</organism>
<dbReference type="Gene3D" id="3.30.700.10">
    <property type="entry name" value="Glycoprotein, Type 4 Pilin"/>
    <property type="match status" value="1"/>
</dbReference>
<keyword evidence="4 6" id="KW-1133">Transmembrane helix</keyword>
<dbReference type="GO" id="GO:0015627">
    <property type="term" value="C:type II protein secretion system complex"/>
    <property type="evidence" value="ECO:0007669"/>
    <property type="project" value="InterPro"/>
</dbReference>
<feature type="transmembrane region" description="Helical" evidence="6">
    <location>
        <begin position="12"/>
        <end position="36"/>
    </location>
</feature>
<name>X1PYB8_9ZZZZ</name>
<evidence type="ECO:0000313" key="7">
    <source>
        <dbReference type="EMBL" id="GAI47506.1"/>
    </source>
</evidence>
<dbReference type="GO" id="GO:0016020">
    <property type="term" value="C:membrane"/>
    <property type="evidence" value="ECO:0007669"/>
    <property type="project" value="UniProtKB-SubCell"/>
</dbReference>
<evidence type="ECO:0000256" key="4">
    <source>
        <dbReference type="ARBA" id="ARBA00022989"/>
    </source>
</evidence>
<protein>
    <recommendedName>
        <fullName evidence="8">Type II secretion system protein GspG C-terminal domain-containing protein</fullName>
    </recommendedName>
</protein>
<gene>
    <name evidence="7" type="ORF">S06H3_60772</name>
</gene>
<sequence>MIQFSKSNKGTGFTLIEVLVVVAIIGLLASIILVSLKEARERAKIAKSFNFAAQVHHALGAYAVGIWDFNENVDNTCRPEEPYNDICDSSGNNNHGDRNHPTWVDDTPDKNAYALSFNESGNGGIGDEVYVSNVSVNPSTEITAMAWIKP</sequence>
<keyword evidence="3 6" id="KW-0812">Transmembrane</keyword>
<accession>X1PYB8</accession>
<evidence type="ECO:0000256" key="3">
    <source>
        <dbReference type="ARBA" id="ARBA00022692"/>
    </source>
</evidence>
<reference evidence="7" key="1">
    <citation type="journal article" date="2014" name="Front. Microbiol.">
        <title>High frequency of phylogenetically diverse reductive dehalogenase-homologous genes in deep subseafloor sedimentary metagenomes.</title>
        <authorList>
            <person name="Kawai M."/>
            <person name="Futagami T."/>
            <person name="Toyoda A."/>
            <person name="Takaki Y."/>
            <person name="Nishi S."/>
            <person name="Hori S."/>
            <person name="Arai W."/>
            <person name="Tsubouchi T."/>
            <person name="Morono Y."/>
            <person name="Uchiyama I."/>
            <person name="Ito T."/>
            <person name="Fujiyama A."/>
            <person name="Inagaki F."/>
            <person name="Takami H."/>
        </authorList>
    </citation>
    <scope>NUCLEOTIDE SEQUENCE</scope>
    <source>
        <strain evidence="7">Expedition CK06-06</strain>
    </source>
</reference>
<evidence type="ECO:0000256" key="1">
    <source>
        <dbReference type="ARBA" id="ARBA00004167"/>
    </source>
</evidence>
<feature type="non-terminal residue" evidence="7">
    <location>
        <position position="150"/>
    </location>
</feature>
<dbReference type="GO" id="GO:0015628">
    <property type="term" value="P:protein secretion by the type II secretion system"/>
    <property type="evidence" value="ECO:0007669"/>
    <property type="project" value="InterPro"/>
</dbReference>
<dbReference type="InterPro" id="IPR012902">
    <property type="entry name" value="N_methyl_site"/>
</dbReference>
<evidence type="ECO:0008006" key="8">
    <source>
        <dbReference type="Google" id="ProtNLM"/>
    </source>
</evidence>
<keyword evidence="5 6" id="KW-0472">Membrane</keyword>
<dbReference type="Pfam" id="PF07963">
    <property type="entry name" value="N_methyl"/>
    <property type="match status" value="1"/>
</dbReference>
<proteinExistence type="predicted"/>
<comment type="subcellular location">
    <subcellularLocation>
        <location evidence="1">Membrane</location>
        <topology evidence="1">Single-pass membrane protein</topology>
    </subcellularLocation>
</comment>
<dbReference type="EMBL" id="BARV01039707">
    <property type="protein sequence ID" value="GAI47506.1"/>
    <property type="molecule type" value="Genomic_DNA"/>
</dbReference>
<comment type="caution">
    <text evidence="7">The sequence shown here is derived from an EMBL/GenBank/DDBJ whole genome shotgun (WGS) entry which is preliminary data.</text>
</comment>
<evidence type="ECO:0000256" key="2">
    <source>
        <dbReference type="ARBA" id="ARBA00022481"/>
    </source>
</evidence>
<dbReference type="AlphaFoldDB" id="X1PYB8"/>
<dbReference type="SUPFAM" id="SSF54523">
    <property type="entry name" value="Pili subunits"/>
    <property type="match status" value="1"/>
</dbReference>
<dbReference type="InterPro" id="IPR045584">
    <property type="entry name" value="Pilin-like"/>
</dbReference>
<evidence type="ECO:0000256" key="6">
    <source>
        <dbReference type="SAM" id="Phobius"/>
    </source>
</evidence>
<dbReference type="NCBIfam" id="TIGR02532">
    <property type="entry name" value="IV_pilin_GFxxxE"/>
    <property type="match status" value="1"/>
</dbReference>
<dbReference type="PRINTS" id="PR00885">
    <property type="entry name" value="BCTERIALGSPH"/>
</dbReference>
<dbReference type="PANTHER" id="PTHR30093">
    <property type="entry name" value="GENERAL SECRETION PATHWAY PROTEIN G"/>
    <property type="match status" value="1"/>
</dbReference>
<dbReference type="PROSITE" id="PS00409">
    <property type="entry name" value="PROKAR_NTER_METHYL"/>
    <property type="match status" value="1"/>
</dbReference>